<dbReference type="SUPFAM" id="SSF53187">
    <property type="entry name" value="Zn-dependent exopeptidases"/>
    <property type="match status" value="1"/>
</dbReference>
<dbReference type="RefSeq" id="WP_120108905.1">
    <property type="nucleotide sequence ID" value="NZ_RAHJ01000018.1"/>
</dbReference>
<evidence type="ECO:0000313" key="2">
    <source>
        <dbReference type="Proteomes" id="UP000284322"/>
    </source>
</evidence>
<dbReference type="EMBL" id="RAHJ01000018">
    <property type="protein sequence ID" value="RJX67919.1"/>
    <property type="molecule type" value="Genomic_DNA"/>
</dbReference>
<reference evidence="1 2" key="1">
    <citation type="submission" date="2018-09" db="EMBL/GenBank/DDBJ databases">
        <title>Altererythrobacter sp.Ery1 and Ery12, the genome sequencing of novel strains in genus Alterythrobacter.</title>
        <authorList>
            <person name="Cheng H."/>
            <person name="Wu Y.-H."/>
            <person name="Fang C."/>
            <person name="Xu X.-W."/>
        </authorList>
    </citation>
    <scope>NUCLEOTIDE SEQUENCE [LARGE SCALE GENOMIC DNA]</scope>
    <source>
        <strain evidence="1 2">Ery12</strain>
    </source>
</reference>
<dbReference type="CDD" id="cd06233">
    <property type="entry name" value="M14-like"/>
    <property type="match status" value="1"/>
</dbReference>
<accession>A0A419R287</accession>
<gene>
    <name evidence="1" type="ORF">D6858_08180</name>
</gene>
<organism evidence="1 2">
    <name type="scientific">Tsuneonella suprasediminis</name>
    <dbReference type="NCBI Taxonomy" id="2306996"/>
    <lineage>
        <taxon>Bacteria</taxon>
        <taxon>Pseudomonadati</taxon>
        <taxon>Pseudomonadota</taxon>
        <taxon>Alphaproteobacteria</taxon>
        <taxon>Sphingomonadales</taxon>
        <taxon>Erythrobacteraceae</taxon>
        <taxon>Tsuneonella</taxon>
    </lineage>
</organism>
<dbReference type="InterPro" id="IPR021259">
    <property type="entry name" value="DUF2817"/>
</dbReference>
<evidence type="ECO:0000313" key="1">
    <source>
        <dbReference type="EMBL" id="RJX67919.1"/>
    </source>
</evidence>
<dbReference type="OrthoDB" id="4014363at2"/>
<dbReference type="Pfam" id="PF10994">
    <property type="entry name" value="DUF2817"/>
    <property type="match status" value="1"/>
</dbReference>
<protein>
    <submittedName>
        <fullName evidence="1">DUF2817 domain-containing protein</fullName>
    </submittedName>
</protein>
<dbReference type="Gene3D" id="3.40.630.10">
    <property type="entry name" value="Zn peptidases"/>
    <property type="match status" value="1"/>
</dbReference>
<comment type="caution">
    <text evidence="1">The sequence shown here is derived from an EMBL/GenBank/DDBJ whole genome shotgun (WGS) entry which is preliminary data.</text>
</comment>
<keyword evidence="2" id="KW-1185">Reference proteome</keyword>
<dbReference type="Proteomes" id="UP000284322">
    <property type="component" value="Unassembled WGS sequence"/>
</dbReference>
<sequence>MTFSSVFEPVTQAARRHFAASFAEARDGFVQAAGGAVRSYATVSTGPDGSELFTDCAWIGDPEARTVLVLISGTHGIEGYSGSAVQRDWIAEHAAQWPHHAPAVLLVHALNPYGFAWDRRVTAEGCDLNRNFIDFANPPANPDYSEIAELLVPSSLDQSQIERSEAELARWRADKGELAFQIARKSGQCSDPKGMFYCGTSPAEAHRTLDRIFTDYRLMERDFVTVLDIHTGLGPYGYGEPQSEHDPASRSHAIAQDVIGPSLTSPELGTSFSVPLHGTMQQFWDQRIADGRHLYLCLEFGTFDQESSRKLYREDHWYHGHGTGDPLSDYGLDLRRRMRAHFDPAEESWREMVLVRTRQVIAQTLRHLDQVR</sequence>
<proteinExistence type="predicted"/>
<dbReference type="AlphaFoldDB" id="A0A419R287"/>
<name>A0A419R287_9SPHN</name>